<evidence type="ECO:0000313" key="3">
    <source>
        <dbReference type="Proteomes" id="UP001161247"/>
    </source>
</evidence>
<evidence type="ECO:0000313" key="2">
    <source>
        <dbReference type="EMBL" id="CAI9108179.1"/>
    </source>
</evidence>
<proteinExistence type="predicted"/>
<dbReference type="AlphaFoldDB" id="A0AAV1DJX0"/>
<reference evidence="2" key="1">
    <citation type="submission" date="2023-03" db="EMBL/GenBank/DDBJ databases">
        <authorList>
            <person name="Julca I."/>
        </authorList>
    </citation>
    <scope>NUCLEOTIDE SEQUENCE</scope>
</reference>
<keyword evidence="3" id="KW-1185">Reference proteome</keyword>
<name>A0AAV1DJX0_OLDCO</name>
<dbReference type="Proteomes" id="UP001161247">
    <property type="component" value="Chromosome 5"/>
</dbReference>
<protein>
    <submittedName>
        <fullName evidence="2">OLC1v1007728C1</fullName>
    </submittedName>
</protein>
<gene>
    <name evidence="2" type="ORF">OLC1_LOCUS16303</name>
</gene>
<evidence type="ECO:0000256" key="1">
    <source>
        <dbReference type="SAM" id="Phobius"/>
    </source>
</evidence>
<accession>A0AAV1DJX0</accession>
<keyword evidence="1" id="KW-0472">Membrane</keyword>
<keyword evidence="1" id="KW-0812">Transmembrane</keyword>
<feature type="transmembrane region" description="Helical" evidence="1">
    <location>
        <begin position="15"/>
        <end position="33"/>
    </location>
</feature>
<dbReference type="EMBL" id="OX459122">
    <property type="protein sequence ID" value="CAI9108179.1"/>
    <property type="molecule type" value="Genomic_DNA"/>
</dbReference>
<keyword evidence="1" id="KW-1133">Transmembrane helix</keyword>
<organism evidence="2 3">
    <name type="scientific">Oldenlandia corymbosa var. corymbosa</name>
    <dbReference type="NCBI Taxonomy" id="529605"/>
    <lineage>
        <taxon>Eukaryota</taxon>
        <taxon>Viridiplantae</taxon>
        <taxon>Streptophyta</taxon>
        <taxon>Embryophyta</taxon>
        <taxon>Tracheophyta</taxon>
        <taxon>Spermatophyta</taxon>
        <taxon>Magnoliopsida</taxon>
        <taxon>eudicotyledons</taxon>
        <taxon>Gunneridae</taxon>
        <taxon>Pentapetalae</taxon>
        <taxon>asterids</taxon>
        <taxon>lamiids</taxon>
        <taxon>Gentianales</taxon>
        <taxon>Rubiaceae</taxon>
        <taxon>Rubioideae</taxon>
        <taxon>Spermacoceae</taxon>
        <taxon>Hedyotis-Oldenlandia complex</taxon>
        <taxon>Oldenlandia</taxon>
    </lineage>
</organism>
<sequence length="102" mass="10317">MVLGMHALNGGNKKASTAMTMITVVVVMAAMGIERTNGQTTALSSSTGASYMCVEACMPMCMKLDGAVTAACHAGCTLGCDQLKGKGRNLAVASSTSPDDPL</sequence>